<dbReference type="Proteomes" id="UP001497680">
    <property type="component" value="Unassembled WGS sequence"/>
</dbReference>
<proteinExistence type="predicted"/>
<keyword evidence="2" id="KW-1185">Reference proteome</keyword>
<reference evidence="1 2" key="1">
    <citation type="journal article" date="2022" name="New Phytol.">
        <title>Ecological generalism drives hyperdiversity of secondary metabolite gene clusters in xylarialean endophytes.</title>
        <authorList>
            <person name="Franco M.E.E."/>
            <person name="Wisecaver J.H."/>
            <person name="Arnold A.E."/>
            <person name="Ju Y.M."/>
            <person name="Slot J.C."/>
            <person name="Ahrendt S."/>
            <person name="Moore L.P."/>
            <person name="Eastman K.E."/>
            <person name="Scott K."/>
            <person name="Konkel Z."/>
            <person name="Mondo S.J."/>
            <person name="Kuo A."/>
            <person name="Hayes R.D."/>
            <person name="Haridas S."/>
            <person name="Andreopoulos B."/>
            <person name="Riley R."/>
            <person name="LaButti K."/>
            <person name="Pangilinan J."/>
            <person name="Lipzen A."/>
            <person name="Amirebrahimi M."/>
            <person name="Yan J."/>
            <person name="Adam C."/>
            <person name="Keymanesh K."/>
            <person name="Ng V."/>
            <person name="Louie K."/>
            <person name="Northen T."/>
            <person name="Drula E."/>
            <person name="Henrissat B."/>
            <person name="Hsieh H.M."/>
            <person name="Youens-Clark K."/>
            <person name="Lutzoni F."/>
            <person name="Miadlikowska J."/>
            <person name="Eastwood D.C."/>
            <person name="Hamelin R.C."/>
            <person name="Grigoriev I.V."/>
            <person name="U'Ren J.M."/>
        </authorList>
    </citation>
    <scope>NUCLEOTIDE SEQUENCE [LARGE SCALE GENOMIC DNA]</scope>
    <source>
        <strain evidence="1 2">ER1909</strain>
    </source>
</reference>
<evidence type="ECO:0000313" key="1">
    <source>
        <dbReference type="EMBL" id="KAI6086959.1"/>
    </source>
</evidence>
<accession>A0ACC0D2K6</accession>
<dbReference type="EMBL" id="MU394311">
    <property type="protein sequence ID" value="KAI6086959.1"/>
    <property type="molecule type" value="Genomic_DNA"/>
</dbReference>
<name>A0ACC0D2K6_9PEZI</name>
<sequence>MSNLIYGAWHFSRAVSKIPERLDEQVRADERIAQDRANRTKSNLVPRDCPYSHHRQLSESTSPHTPESHEHGPRHMRLEEEKERMLADGWCCHQVDYLASYYPESFSYFAALGKSPFRLEDHTPCATKLSCVAYNTNDATYRTRHVSAECACPMIQVPYDDLVRTIKNRFVPLLSIESETEDAEPRLRVHSRTGLSSYIAISHVWADGLGNPLENALPTCQVRKLQVYLAELHKENDGKKPYLWMDTLCIPPGAKTQHMALRLSQIDKMSSIYKGAALTLVLDHELMQTESNFSSTRGQQEGSRILLSPETHARIASSVWMRRSWTLQEGQLPPKVAIKFKNDIVIMGRMSFKDGSYCERSLTAQESSVSAPYVSAASDPPVDAITGDPPCECVNIALEKSFYLTFCDDTIDFVFAWNSLAGRSTTQPRDVPLIMTNILDLENTPLLEYKEAYQMFQAIILSLASPPLSIFFNGGPRHDQEGNHRNRWVPREIGQDILSRTRTEDGILSVNSTDITYSNYNSNVYWVDTVVVPSQSKVHLCYESGDGTATSEATWSVSDADRLDITLFAATLFIFENPPYPSPRGRRGACFYTQETRHPHTIPKIDLTFVCPILVEEAGAGAHPPGSIQEKRGDSYLIQPVSSSVAGELRIQFDPPPGFHLLARRKPPSVNAEYAETLTAAICVPIALASIALTLAFVPRTLIREKGFPTFWAYILGILAALGAHIPVALIANLVLYGAKKYEVWLRKWRYVESFEAIAARRREEVLGVDMPQPYTPVDSRPTTRSSTTSRSFTTSCHTGARQRRSRHTGKEWDSRKERIIQLYIEDSKTVDQVLEILESDFNFSTGRRQLFKKLDEWGVKKNHKPKSEDGQTFSVEVRNDVIPQAAPLITPAANVFRPTETLLSDFTFPLQPVVRDDLSFNLQDFSEIESAAMCGSRTPLHGRWTQWPTSNSSGPNLETALSLEMSLSQVIDFISGKVGHIAHSRALQLKKSMSTLLALLQSTAEVSGGEAPSSQFYHYYSIAEGLELVKSSIALSSSVALNTLTASHEKIPARVAWRRRWRTIRTGTTALTITEKTSSKFPDESDPDTGAIAPSWHFGAKMVFRPDKSSTVLRIEVHQYQVRLGSLSLPPKFVVSNIIPSSSAVFEIAKSGSVEELEHLFAVGQASLHDCDENSASLLYYASSGTNAAVCRYLVQRGFDVDEVIIDADGNETTPLRLSLRGNEMETNIVLLAAGADPTMKISIGGQLKSVLDEMSDNMTPKSPNRSNKGYELTRFLFHHASHFGVNSYRIYGYRPILHNLCDAANMPTWLASSPEEWVNLFLDQGCRTDDRRSIGTCLHVFFRSLIHRPSELGWQKALIQLVRRGADVHAVDFWDRSVSEIAYAKLVCHELFNYELGSYRGDLWDSVLHACDYNIEHFRKSSPRIARYTPPHYTRHDFEKLWEGRESACPYWDDGNWPAHSQDYDLEGSQVMDEMVLCTCTDDGPARWLSIEGLSTTTLNPPGCTHTLINPTAPITRGPCVA</sequence>
<comment type="caution">
    <text evidence="1">The sequence shown here is derived from an EMBL/GenBank/DDBJ whole genome shotgun (WGS) entry which is preliminary data.</text>
</comment>
<protein>
    <submittedName>
        <fullName evidence="1">Uncharacterized protein</fullName>
    </submittedName>
</protein>
<organism evidence="1 2">
    <name type="scientific">Hypoxylon rubiginosum</name>
    <dbReference type="NCBI Taxonomy" id="110542"/>
    <lineage>
        <taxon>Eukaryota</taxon>
        <taxon>Fungi</taxon>
        <taxon>Dikarya</taxon>
        <taxon>Ascomycota</taxon>
        <taxon>Pezizomycotina</taxon>
        <taxon>Sordariomycetes</taxon>
        <taxon>Xylariomycetidae</taxon>
        <taxon>Xylariales</taxon>
        <taxon>Hypoxylaceae</taxon>
        <taxon>Hypoxylon</taxon>
    </lineage>
</organism>
<evidence type="ECO:0000313" key="2">
    <source>
        <dbReference type="Proteomes" id="UP001497680"/>
    </source>
</evidence>
<gene>
    <name evidence="1" type="ORF">F4821DRAFT_259466</name>
</gene>